<sequence length="80" mass="9911">MNPRSTHFRFKFCIKQMHPQQPLFVQLINMILLRHFFFIFEFHPNKMYLFVSAIFRSKSKFHLNYFKKTCDLKIAMTRPH</sequence>
<reference evidence="1" key="1">
    <citation type="submission" date="2015-12" db="EMBL/GenBank/DDBJ databases">
        <title>Gene expression during late stages of embryo sac development: a critical building block for successful pollen-pistil interactions.</title>
        <authorList>
            <person name="Liu Y."/>
            <person name="Joly V."/>
            <person name="Sabar M."/>
            <person name="Matton D.P."/>
        </authorList>
    </citation>
    <scope>NUCLEOTIDE SEQUENCE</scope>
</reference>
<proteinExistence type="predicted"/>
<organism evidence="1">
    <name type="scientific">Solanum chacoense</name>
    <name type="common">Chaco potato</name>
    <dbReference type="NCBI Taxonomy" id="4108"/>
    <lineage>
        <taxon>Eukaryota</taxon>
        <taxon>Viridiplantae</taxon>
        <taxon>Streptophyta</taxon>
        <taxon>Embryophyta</taxon>
        <taxon>Tracheophyta</taxon>
        <taxon>Spermatophyta</taxon>
        <taxon>Magnoliopsida</taxon>
        <taxon>eudicotyledons</taxon>
        <taxon>Gunneridae</taxon>
        <taxon>Pentapetalae</taxon>
        <taxon>asterids</taxon>
        <taxon>lamiids</taxon>
        <taxon>Solanales</taxon>
        <taxon>Solanaceae</taxon>
        <taxon>Solanoideae</taxon>
        <taxon>Solaneae</taxon>
        <taxon>Solanum</taxon>
    </lineage>
</organism>
<dbReference type="AlphaFoldDB" id="A0A0V0HB68"/>
<accession>A0A0V0HB68</accession>
<dbReference type="EMBL" id="GEDG01022279">
    <property type="protein sequence ID" value="JAP17630.1"/>
    <property type="molecule type" value="Transcribed_RNA"/>
</dbReference>
<evidence type="ECO:0000313" key="1">
    <source>
        <dbReference type="EMBL" id="JAP17630.1"/>
    </source>
</evidence>
<name>A0A0V0HB68_SOLCH</name>
<protein>
    <submittedName>
        <fullName evidence="1">Putative ovule protein</fullName>
    </submittedName>
</protein>